<proteinExistence type="predicted"/>
<name>A0A956NLX6_UNCEI</name>
<evidence type="ECO:0000313" key="3">
    <source>
        <dbReference type="Proteomes" id="UP000739538"/>
    </source>
</evidence>
<accession>A0A956NLX6</accession>
<evidence type="ECO:0000256" key="1">
    <source>
        <dbReference type="SAM" id="MobiDB-lite"/>
    </source>
</evidence>
<protein>
    <submittedName>
        <fullName evidence="2">Uncharacterized protein</fullName>
    </submittedName>
</protein>
<dbReference type="EMBL" id="JAGQHS010000411">
    <property type="protein sequence ID" value="MCA9759614.1"/>
    <property type="molecule type" value="Genomic_DNA"/>
</dbReference>
<gene>
    <name evidence="2" type="ORF">KDA27_27710</name>
</gene>
<reference evidence="2" key="1">
    <citation type="submission" date="2020-04" db="EMBL/GenBank/DDBJ databases">
        <authorList>
            <person name="Zhang T."/>
        </authorList>
    </citation>
    <scope>NUCLEOTIDE SEQUENCE</scope>
    <source>
        <strain evidence="2">HKST-UBA02</strain>
    </source>
</reference>
<dbReference type="Proteomes" id="UP000739538">
    <property type="component" value="Unassembled WGS sequence"/>
</dbReference>
<dbReference type="AlphaFoldDB" id="A0A956NLX6"/>
<organism evidence="2 3">
    <name type="scientific">Eiseniibacteriota bacterium</name>
    <dbReference type="NCBI Taxonomy" id="2212470"/>
    <lineage>
        <taxon>Bacteria</taxon>
        <taxon>Candidatus Eiseniibacteriota</taxon>
    </lineage>
</organism>
<sequence>MAIHWMIVRKYMDENTGKTWTEGREISVCEQKGRRMVRSGLYEKISEFDDGGPEAEIKVRELAVDPPQRRHRTTAQKLAEAKG</sequence>
<evidence type="ECO:0000313" key="2">
    <source>
        <dbReference type="EMBL" id="MCA9759614.1"/>
    </source>
</evidence>
<reference evidence="2" key="2">
    <citation type="journal article" date="2021" name="Microbiome">
        <title>Successional dynamics and alternative stable states in a saline activated sludge microbial community over 9 years.</title>
        <authorList>
            <person name="Wang Y."/>
            <person name="Ye J."/>
            <person name="Ju F."/>
            <person name="Liu L."/>
            <person name="Boyd J.A."/>
            <person name="Deng Y."/>
            <person name="Parks D.H."/>
            <person name="Jiang X."/>
            <person name="Yin X."/>
            <person name="Woodcroft B.J."/>
            <person name="Tyson G.W."/>
            <person name="Hugenholtz P."/>
            <person name="Polz M.F."/>
            <person name="Zhang T."/>
        </authorList>
    </citation>
    <scope>NUCLEOTIDE SEQUENCE</scope>
    <source>
        <strain evidence="2">HKST-UBA02</strain>
    </source>
</reference>
<feature type="region of interest" description="Disordered" evidence="1">
    <location>
        <begin position="60"/>
        <end position="83"/>
    </location>
</feature>
<comment type="caution">
    <text evidence="2">The sequence shown here is derived from an EMBL/GenBank/DDBJ whole genome shotgun (WGS) entry which is preliminary data.</text>
</comment>